<dbReference type="Gene3D" id="3.40.50.150">
    <property type="entry name" value="Vaccinia Virus protein VP39"/>
    <property type="match status" value="1"/>
</dbReference>
<dbReference type="GO" id="GO:0032259">
    <property type="term" value="P:methylation"/>
    <property type="evidence" value="ECO:0007669"/>
    <property type="project" value="UniProtKB-KW"/>
</dbReference>
<keyword evidence="5" id="KW-1185">Reference proteome</keyword>
<evidence type="ECO:0000313" key="5">
    <source>
        <dbReference type="Proteomes" id="UP000271700"/>
    </source>
</evidence>
<feature type="domain" description="Methyltransferase" evidence="3">
    <location>
        <begin position="44"/>
        <end position="131"/>
    </location>
</feature>
<keyword evidence="1 4" id="KW-0489">Methyltransferase</keyword>
<dbReference type="STRING" id="981384.GCA_000192475_04401"/>
<organism evidence="4 5">
    <name type="scientific">Ruegeria conchae</name>
    <dbReference type="NCBI Taxonomy" id="981384"/>
    <lineage>
        <taxon>Bacteria</taxon>
        <taxon>Pseudomonadati</taxon>
        <taxon>Pseudomonadota</taxon>
        <taxon>Alphaproteobacteria</taxon>
        <taxon>Rhodobacterales</taxon>
        <taxon>Roseobacteraceae</taxon>
        <taxon>Ruegeria</taxon>
    </lineage>
</organism>
<dbReference type="PANTHER" id="PTHR43861">
    <property type="entry name" value="TRANS-ACONITATE 2-METHYLTRANSFERASE-RELATED"/>
    <property type="match status" value="1"/>
</dbReference>
<evidence type="ECO:0000256" key="1">
    <source>
        <dbReference type="ARBA" id="ARBA00022603"/>
    </source>
</evidence>
<sequence>MTQDKRTIDAYTARVADYLKIPLPPEQLEARQAFADAVEAGGYVLDLGSGPGSDSAFLMRQGLKVRALDATPAFVEHARDNGVDAYLGTFDDVTEAEEYDGVYASFSLLHAPRSDFPRHLSAIHTALKSGGQLFLGMKLGTGEHRDDINRYYTYYTQPEIEETLTTAGFTIDRTVQGIGKGLAGSYDGFILVFAHA</sequence>
<dbReference type="AlphaFoldDB" id="A0A497ZYQ0"/>
<gene>
    <name evidence="4" type="ORF">CLV75_1796</name>
</gene>
<dbReference type="CDD" id="cd02440">
    <property type="entry name" value="AdoMet_MTases"/>
    <property type="match status" value="1"/>
</dbReference>
<proteinExistence type="predicted"/>
<accession>A0A497ZYQ0</accession>
<evidence type="ECO:0000313" key="4">
    <source>
        <dbReference type="EMBL" id="RLK08127.1"/>
    </source>
</evidence>
<evidence type="ECO:0000259" key="3">
    <source>
        <dbReference type="Pfam" id="PF13649"/>
    </source>
</evidence>
<dbReference type="OrthoDB" id="9804312at2"/>
<dbReference type="PANTHER" id="PTHR43861:SF1">
    <property type="entry name" value="TRANS-ACONITATE 2-METHYLTRANSFERASE"/>
    <property type="match status" value="1"/>
</dbReference>
<dbReference type="RefSeq" id="WP_010437674.1">
    <property type="nucleotide sequence ID" value="NZ_AEYW01000001.1"/>
</dbReference>
<dbReference type="Proteomes" id="UP000271700">
    <property type="component" value="Unassembled WGS sequence"/>
</dbReference>
<dbReference type="InterPro" id="IPR041698">
    <property type="entry name" value="Methyltransf_25"/>
</dbReference>
<evidence type="ECO:0000256" key="2">
    <source>
        <dbReference type="ARBA" id="ARBA00022679"/>
    </source>
</evidence>
<comment type="caution">
    <text evidence="4">The sequence shown here is derived from an EMBL/GenBank/DDBJ whole genome shotgun (WGS) entry which is preliminary data.</text>
</comment>
<name>A0A497ZYQ0_9RHOB</name>
<dbReference type="InterPro" id="IPR029063">
    <property type="entry name" value="SAM-dependent_MTases_sf"/>
</dbReference>
<keyword evidence="2 4" id="KW-0808">Transferase</keyword>
<protein>
    <submittedName>
        <fullName evidence="4">Methyltransferase family protein</fullName>
    </submittedName>
</protein>
<dbReference type="Pfam" id="PF13649">
    <property type="entry name" value="Methyltransf_25"/>
    <property type="match status" value="1"/>
</dbReference>
<dbReference type="EMBL" id="RCCT01000002">
    <property type="protein sequence ID" value="RLK08127.1"/>
    <property type="molecule type" value="Genomic_DNA"/>
</dbReference>
<reference evidence="4 5" key="1">
    <citation type="submission" date="2018-10" db="EMBL/GenBank/DDBJ databases">
        <title>Genomic Encyclopedia of Archaeal and Bacterial Type Strains, Phase II (KMG-II): from individual species to whole genera.</title>
        <authorList>
            <person name="Goeker M."/>
        </authorList>
    </citation>
    <scope>NUCLEOTIDE SEQUENCE [LARGE SCALE GENOMIC DNA]</scope>
    <source>
        <strain evidence="4 5">DSM 29317</strain>
    </source>
</reference>
<dbReference type="GO" id="GO:0008168">
    <property type="term" value="F:methyltransferase activity"/>
    <property type="evidence" value="ECO:0007669"/>
    <property type="project" value="UniProtKB-KW"/>
</dbReference>
<dbReference type="SUPFAM" id="SSF53335">
    <property type="entry name" value="S-adenosyl-L-methionine-dependent methyltransferases"/>
    <property type="match status" value="1"/>
</dbReference>